<dbReference type="Proteomes" id="UP000254116">
    <property type="component" value="Unassembled WGS sequence"/>
</dbReference>
<dbReference type="EMBL" id="UHBY01000003">
    <property type="protein sequence ID" value="SUL31777.1"/>
    <property type="molecule type" value="Genomic_DNA"/>
</dbReference>
<organism evidence="1 2">
    <name type="scientific">Staphylococcus aureus</name>
    <dbReference type="NCBI Taxonomy" id="1280"/>
    <lineage>
        <taxon>Bacteria</taxon>
        <taxon>Bacillati</taxon>
        <taxon>Bacillota</taxon>
        <taxon>Bacilli</taxon>
        <taxon>Bacillales</taxon>
        <taxon>Staphylococcaceae</taxon>
        <taxon>Staphylococcus</taxon>
    </lineage>
</organism>
<name>A0A380EEU7_STAAU</name>
<gene>
    <name evidence="1" type="ORF">NCTC10702_00613</name>
</gene>
<dbReference type="GO" id="GO:0006508">
    <property type="term" value="P:proteolysis"/>
    <property type="evidence" value="ECO:0007669"/>
    <property type="project" value="UniProtKB-KW"/>
</dbReference>
<protein>
    <submittedName>
        <fullName evidence="1">Phage protease</fullName>
    </submittedName>
</protein>
<accession>A0A380EEU7</accession>
<proteinExistence type="predicted"/>
<evidence type="ECO:0000313" key="1">
    <source>
        <dbReference type="EMBL" id="SUL31777.1"/>
    </source>
</evidence>
<evidence type="ECO:0000313" key="2">
    <source>
        <dbReference type="Proteomes" id="UP000254116"/>
    </source>
</evidence>
<reference evidence="1 2" key="1">
    <citation type="submission" date="2018-06" db="EMBL/GenBank/DDBJ databases">
        <authorList>
            <consortium name="Pathogen Informatics"/>
            <person name="Doyle S."/>
        </authorList>
    </citation>
    <scope>NUCLEOTIDE SEQUENCE [LARGE SCALE GENOMIC DNA]</scope>
    <source>
        <strain evidence="1 2">NCTC10702</strain>
    </source>
</reference>
<keyword evidence="1" id="KW-0378">Hydrolase</keyword>
<dbReference type="GO" id="GO:0008233">
    <property type="term" value="F:peptidase activity"/>
    <property type="evidence" value="ECO:0007669"/>
    <property type="project" value="UniProtKB-KW"/>
</dbReference>
<keyword evidence="1" id="KW-0645">Protease</keyword>
<dbReference type="AlphaFoldDB" id="A0A380EEU7"/>
<sequence>MIHNSWVMTVGNAEELRKTADLLEKTDAVSNSAYLDKAKDLDPRTLKTDVRCRNLAYCRRSLVFRLDR</sequence>